<feature type="region of interest" description="Disordered" evidence="3">
    <location>
        <begin position="34"/>
        <end position="76"/>
    </location>
</feature>
<keyword evidence="5" id="KW-1185">Reference proteome</keyword>
<dbReference type="PANTHER" id="PTHR32295">
    <property type="entry name" value="IQ-DOMAIN 5-RELATED"/>
    <property type="match status" value="1"/>
</dbReference>
<evidence type="ECO:0008006" key="6">
    <source>
        <dbReference type="Google" id="ProtNLM"/>
    </source>
</evidence>
<dbReference type="GO" id="GO:0005516">
    <property type="term" value="F:calmodulin binding"/>
    <property type="evidence" value="ECO:0007669"/>
    <property type="project" value="UniProtKB-KW"/>
</dbReference>
<keyword evidence="1" id="KW-0112">Calmodulin-binding</keyword>
<sequence>MSLCMRISNHDGMFFAGVEIMSPKKWFKRIVKLKKRKEDKSDQAKVQSTPEKPDESSEEKQDETCEESNNIPSEGSEVLERTVPTSFIEDIAATRIQNAFRAFLARRTLQNLRETALNYTKNIAASKVAVKLEAAIQHHMAKEQTISALNYIHTWSRIQDQIKARRLYMLTEARIKQKKLENQLKLAAKIHELQVGWCGGSDTMEDILSRIHQREEAAVKRERALAYAFSHQWRPNCRQYLGQAIYCVGKESWGWSWKERWVAVRPWQIRLRFPDPITKKTTDTKVPFSIPELSNTKETPKGKENNTPDLSNNNLAK</sequence>
<feature type="region of interest" description="Disordered" evidence="3">
    <location>
        <begin position="283"/>
        <end position="317"/>
    </location>
</feature>
<gene>
    <name evidence="4" type="ORF">DEO72_LG3g1850</name>
</gene>
<dbReference type="PROSITE" id="PS50096">
    <property type="entry name" value="IQ"/>
    <property type="match status" value="1"/>
</dbReference>
<protein>
    <recommendedName>
        <fullName evidence="6">Protein IQ-DOMAIN 1</fullName>
    </recommendedName>
</protein>
<evidence type="ECO:0000313" key="5">
    <source>
        <dbReference type="Proteomes" id="UP000501690"/>
    </source>
</evidence>
<dbReference type="Gene3D" id="1.20.5.190">
    <property type="match status" value="1"/>
</dbReference>
<comment type="similarity">
    <text evidence="2">Belongs to the IQD family.</text>
</comment>
<evidence type="ECO:0000256" key="2">
    <source>
        <dbReference type="ARBA" id="ARBA00024341"/>
    </source>
</evidence>
<feature type="compositionally biased region" description="Basic and acidic residues" evidence="3">
    <location>
        <begin position="51"/>
        <end position="63"/>
    </location>
</feature>
<dbReference type="AlphaFoldDB" id="A0A4D6LFY6"/>
<dbReference type="PANTHER" id="PTHR32295:SF260">
    <property type="entry name" value="CALMODULIN-BINDING PROTEIN"/>
    <property type="match status" value="1"/>
</dbReference>
<accession>A0A4D6LFY6</accession>
<evidence type="ECO:0000256" key="1">
    <source>
        <dbReference type="ARBA" id="ARBA00022860"/>
    </source>
</evidence>
<reference evidence="4 5" key="1">
    <citation type="submission" date="2019-04" db="EMBL/GenBank/DDBJ databases">
        <title>An improved genome assembly and genetic linkage map for asparagus bean, Vigna unguiculata ssp. sesquipedialis.</title>
        <authorList>
            <person name="Xia Q."/>
            <person name="Zhang R."/>
            <person name="Dong Y."/>
        </authorList>
    </citation>
    <scope>NUCLEOTIDE SEQUENCE [LARGE SCALE GENOMIC DNA]</scope>
    <source>
        <tissue evidence="4">Leaf</tissue>
    </source>
</reference>
<evidence type="ECO:0000313" key="4">
    <source>
        <dbReference type="EMBL" id="QCD87316.1"/>
    </source>
</evidence>
<dbReference type="EMBL" id="CP039347">
    <property type="protein sequence ID" value="QCD87316.1"/>
    <property type="molecule type" value="Genomic_DNA"/>
</dbReference>
<feature type="compositionally biased region" description="Polar residues" evidence="3">
    <location>
        <begin position="307"/>
        <end position="317"/>
    </location>
</feature>
<dbReference type="Proteomes" id="UP000501690">
    <property type="component" value="Linkage Group LG3"/>
</dbReference>
<proteinExistence type="inferred from homology"/>
<evidence type="ECO:0000256" key="3">
    <source>
        <dbReference type="SAM" id="MobiDB-lite"/>
    </source>
</evidence>
<organism evidence="4 5">
    <name type="scientific">Vigna unguiculata</name>
    <name type="common">Cowpea</name>
    <dbReference type="NCBI Taxonomy" id="3917"/>
    <lineage>
        <taxon>Eukaryota</taxon>
        <taxon>Viridiplantae</taxon>
        <taxon>Streptophyta</taxon>
        <taxon>Embryophyta</taxon>
        <taxon>Tracheophyta</taxon>
        <taxon>Spermatophyta</taxon>
        <taxon>Magnoliopsida</taxon>
        <taxon>eudicotyledons</taxon>
        <taxon>Gunneridae</taxon>
        <taxon>Pentapetalae</taxon>
        <taxon>rosids</taxon>
        <taxon>fabids</taxon>
        <taxon>Fabales</taxon>
        <taxon>Fabaceae</taxon>
        <taxon>Papilionoideae</taxon>
        <taxon>50 kb inversion clade</taxon>
        <taxon>NPAAA clade</taxon>
        <taxon>indigoferoid/millettioid clade</taxon>
        <taxon>Phaseoleae</taxon>
        <taxon>Vigna</taxon>
    </lineage>
</organism>
<name>A0A4D6LFY6_VIGUN</name>